<keyword evidence="5 6" id="KW-0472">Membrane</keyword>
<sequence length="87" mass="9469">MLLIFIFVELLNTVEIVVREAEISAEPFILIGLIAVVRRILTVTAEIEQSLGTPAFEDLVLELGVLTLLVVALSGALFFTRRVASGD</sequence>
<keyword evidence="8" id="KW-1185">Reference proteome</keyword>
<evidence type="ECO:0000256" key="1">
    <source>
        <dbReference type="ARBA" id="ARBA00004651"/>
    </source>
</evidence>
<proteinExistence type="predicted"/>
<evidence type="ECO:0000313" key="7">
    <source>
        <dbReference type="EMBL" id="BBL78428.1"/>
    </source>
</evidence>
<dbReference type="Proteomes" id="UP000318065">
    <property type="component" value="Chromosome"/>
</dbReference>
<dbReference type="Pfam" id="PF06146">
    <property type="entry name" value="PsiE"/>
    <property type="match status" value="1"/>
</dbReference>
<evidence type="ECO:0000256" key="5">
    <source>
        <dbReference type="ARBA" id="ARBA00023136"/>
    </source>
</evidence>
<evidence type="ECO:0000313" key="8">
    <source>
        <dbReference type="Proteomes" id="UP000318065"/>
    </source>
</evidence>
<dbReference type="InterPro" id="IPR020948">
    <property type="entry name" value="P_starv_induced_PsiE-like"/>
</dbReference>
<feature type="transmembrane region" description="Helical" evidence="6">
    <location>
        <begin position="59"/>
        <end position="79"/>
    </location>
</feature>
<accession>A0A510HET1</accession>
<keyword evidence="4 6" id="KW-1133">Transmembrane helix</keyword>
<evidence type="ECO:0008006" key="9">
    <source>
        <dbReference type="Google" id="ProtNLM"/>
    </source>
</evidence>
<reference evidence="7" key="1">
    <citation type="journal article" date="2019" name="Microbiol. Resour. Announc.">
        <title>Complete Genome Sequence of Rubrobacter xylanophilus Strain AA3-22, Isolated from Arima Onsen in Japan.</title>
        <authorList>
            <person name="Tomariguchi N."/>
            <person name="Miyazaki K."/>
        </authorList>
    </citation>
    <scope>NUCLEOTIDE SEQUENCE [LARGE SCALE GENOMIC DNA]</scope>
    <source>
        <strain evidence="7">AA3-22</strain>
    </source>
</reference>
<comment type="subcellular location">
    <subcellularLocation>
        <location evidence="1">Cell membrane</location>
        <topology evidence="1">Multi-pass membrane protein</topology>
    </subcellularLocation>
</comment>
<keyword evidence="2" id="KW-1003">Cell membrane</keyword>
<evidence type="ECO:0000256" key="6">
    <source>
        <dbReference type="SAM" id="Phobius"/>
    </source>
</evidence>
<dbReference type="AlphaFoldDB" id="A0A510HET1"/>
<name>A0A510HET1_9ACTN</name>
<keyword evidence="3 6" id="KW-0812">Transmembrane</keyword>
<evidence type="ECO:0000256" key="4">
    <source>
        <dbReference type="ARBA" id="ARBA00022989"/>
    </source>
</evidence>
<evidence type="ECO:0000256" key="3">
    <source>
        <dbReference type="ARBA" id="ARBA00022692"/>
    </source>
</evidence>
<organism evidence="7 8">
    <name type="scientific">Rubrobacter xylanophilus</name>
    <dbReference type="NCBI Taxonomy" id="49319"/>
    <lineage>
        <taxon>Bacteria</taxon>
        <taxon>Bacillati</taxon>
        <taxon>Actinomycetota</taxon>
        <taxon>Rubrobacteria</taxon>
        <taxon>Rubrobacterales</taxon>
        <taxon>Rubrobacteraceae</taxon>
        <taxon>Rubrobacter</taxon>
    </lineage>
</organism>
<evidence type="ECO:0000256" key="2">
    <source>
        <dbReference type="ARBA" id="ARBA00022475"/>
    </source>
</evidence>
<dbReference type="GO" id="GO:0005886">
    <property type="term" value="C:plasma membrane"/>
    <property type="evidence" value="ECO:0007669"/>
    <property type="project" value="UniProtKB-SubCell"/>
</dbReference>
<protein>
    <recommendedName>
        <fullName evidence="9">Phosphate-starvation-inducible E-like protein</fullName>
    </recommendedName>
</protein>
<gene>
    <name evidence="7" type="ORF">RxyAA322_02820</name>
</gene>
<dbReference type="EMBL" id="AP019791">
    <property type="protein sequence ID" value="BBL78428.1"/>
    <property type="molecule type" value="Genomic_DNA"/>
</dbReference>